<feature type="region of interest" description="Disordered" evidence="1">
    <location>
        <begin position="200"/>
        <end position="220"/>
    </location>
</feature>
<dbReference type="EMBL" id="CP029487">
    <property type="protein sequence ID" value="QCT71474.1"/>
    <property type="molecule type" value="Genomic_DNA"/>
</dbReference>
<name>A0A4P9C7U9_EUBML</name>
<proteinExistence type="predicted"/>
<organism evidence="3 4">
    <name type="scientific">Eubacterium maltosivorans</name>
    <dbReference type="NCBI Taxonomy" id="2041044"/>
    <lineage>
        <taxon>Bacteria</taxon>
        <taxon>Bacillati</taxon>
        <taxon>Bacillota</taxon>
        <taxon>Clostridia</taxon>
        <taxon>Eubacteriales</taxon>
        <taxon>Eubacteriaceae</taxon>
        <taxon>Eubacterium</taxon>
    </lineage>
</organism>
<reference evidence="3 4" key="1">
    <citation type="submission" date="2018-05" db="EMBL/GenBank/DDBJ databases">
        <title>Genome comparison of Eubacterium sp.</title>
        <authorList>
            <person name="Feng Y."/>
            <person name="Sanchez-Andrea I."/>
            <person name="Stams A.J.M."/>
            <person name="De Vos W.M."/>
        </authorList>
    </citation>
    <scope>NUCLEOTIDE SEQUENCE [LARGE SCALE GENOMIC DNA]</scope>
    <source>
        <strain evidence="3 4">YI</strain>
    </source>
</reference>
<dbReference type="InterPro" id="IPR011528">
    <property type="entry name" value="NERD"/>
</dbReference>
<evidence type="ECO:0000313" key="3">
    <source>
        <dbReference type="EMBL" id="QCT71474.1"/>
    </source>
</evidence>
<sequence>MLWLILLVLLFAAVISFNQYTKNKKKYKAGEMGETEVYQLITQIAPRSSVILRNIYLPTSKGTTETDLLMLTRKGIFVFEIKNYRGVIYGDERYNEWIKVLGNGKKVSFYNPVWQNEGHIRALLRLFPEINPRFVYSRIVFCGSSEIKRVRIKNRSVRVLKDTELKRKMKWKLRFSFNKFSGRELAFFEQELQKFTDMNGRTKRKHKKQVKSLKRQYPAG</sequence>
<feature type="domain" description="NERD" evidence="2">
    <location>
        <begin position="29"/>
        <end position="146"/>
    </location>
</feature>
<protein>
    <submittedName>
        <fullName evidence="3">NERD domain-containing protein</fullName>
    </submittedName>
</protein>
<gene>
    <name evidence="3" type="ORF">CPZ25_009065</name>
</gene>
<feature type="compositionally biased region" description="Basic residues" evidence="1">
    <location>
        <begin position="201"/>
        <end position="214"/>
    </location>
</feature>
<evidence type="ECO:0000313" key="4">
    <source>
        <dbReference type="Proteomes" id="UP000218387"/>
    </source>
</evidence>
<dbReference type="Proteomes" id="UP000218387">
    <property type="component" value="Chromosome"/>
</dbReference>
<dbReference type="Pfam" id="PF08378">
    <property type="entry name" value="NERD"/>
    <property type="match status" value="1"/>
</dbReference>
<dbReference type="KEGG" id="emt:CPZ25_009065"/>
<dbReference type="AlphaFoldDB" id="A0A4P9C7U9"/>
<keyword evidence="4" id="KW-1185">Reference proteome</keyword>
<dbReference type="PROSITE" id="PS50965">
    <property type="entry name" value="NERD"/>
    <property type="match status" value="1"/>
</dbReference>
<accession>A0A4P9C7U9</accession>
<evidence type="ECO:0000256" key="1">
    <source>
        <dbReference type="SAM" id="MobiDB-lite"/>
    </source>
</evidence>
<evidence type="ECO:0000259" key="2">
    <source>
        <dbReference type="PROSITE" id="PS50965"/>
    </source>
</evidence>